<dbReference type="GO" id="GO:0005509">
    <property type="term" value="F:calcium ion binding"/>
    <property type="evidence" value="ECO:0007669"/>
    <property type="project" value="InterPro"/>
</dbReference>
<dbReference type="PANTHER" id="PTHR38340:SF1">
    <property type="entry name" value="S-LAYER PROTEIN"/>
    <property type="match status" value="1"/>
</dbReference>
<dbReference type="EMBL" id="CP157484">
    <property type="protein sequence ID" value="XBO41699.1"/>
    <property type="molecule type" value="Genomic_DNA"/>
</dbReference>
<dbReference type="InterPro" id="IPR011049">
    <property type="entry name" value="Serralysin-like_metalloprot_C"/>
</dbReference>
<name>A0AAU7JNN8_9HYPH</name>
<keyword evidence="3" id="KW-0964">Secreted</keyword>
<dbReference type="InterPro" id="IPR050557">
    <property type="entry name" value="RTX_toxin/Mannuronan_C5-epim"/>
</dbReference>
<dbReference type="AlphaFoldDB" id="A0AAU7JNN8"/>
<gene>
    <name evidence="6" type="ORF">ABEG18_06285</name>
</gene>
<dbReference type="Pfam" id="PF08548">
    <property type="entry name" value="Peptidase_M10_C"/>
    <property type="match status" value="1"/>
</dbReference>
<evidence type="ECO:0000313" key="6">
    <source>
        <dbReference type="EMBL" id="XBO41699.1"/>
    </source>
</evidence>
<sequence length="213" mass="21397">MFGAAQSPDDVYVYTDKFSKLANGSPRPATLAEAGGTDTINAAAVTTSVTIDLAPGATSTIAGHALQIAAGTVFETAIGGNGADKLVGNEANNVLFGRRGHDTLLGGDDDDALVGGPGSDFVDGGAGNDVALFAGANSVASRGAKGEMILTSHDGEVDTLVNVERIAFTNATLALDNDAGTGQIFRLSHAALDRTPETQGLSGWVKAADQAPP</sequence>
<dbReference type="PRINTS" id="PR00313">
    <property type="entry name" value="CABNDNGRPT"/>
</dbReference>
<keyword evidence="4" id="KW-0677">Repeat</keyword>
<proteinExistence type="predicted"/>
<dbReference type="GO" id="GO:0005615">
    <property type="term" value="C:extracellular space"/>
    <property type="evidence" value="ECO:0007669"/>
    <property type="project" value="InterPro"/>
</dbReference>
<comment type="cofactor">
    <cofactor evidence="1">
        <name>Ca(2+)</name>
        <dbReference type="ChEBI" id="CHEBI:29108"/>
    </cofactor>
</comment>
<comment type="subcellular location">
    <subcellularLocation>
        <location evidence="2">Secreted</location>
    </subcellularLocation>
</comment>
<dbReference type="Gene3D" id="2.150.10.10">
    <property type="entry name" value="Serralysin-like metalloprotease, C-terminal"/>
    <property type="match status" value="1"/>
</dbReference>
<evidence type="ECO:0000256" key="1">
    <source>
        <dbReference type="ARBA" id="ARBA00001913"/>
    </source>
</evidence>
<organism evidence="6">
    <name type="scientific">Alsobacter sp. KACC 23698</name>
    <dbReference type="NCBI Taxonomy" id="3149229"/>
    <lineage>
        <taxon>Bacteria</taxon>
        <taxon>Pseudomonadati</taxon>
        <taxon>Pseudomonadota</taxon>
        <taxon>Alphaproteobacteria</taxon>
        <taxon>Hyphomicrobiales</taxon>
        <taxon>Alsobacteraceae</taxon>
        <taxon>Alsobacter</taxon>
    </lineage>
</organism>
<evidence type="ECO:0000256" key="3">
    <source>
        <dbReference type="ARBA" id="ARBA00022525"/>
    </source>
</evidence>
<accession>A0AAU7JNN8</accession>
<evidence type="ECO:0000259" key="5">
    <source>
        <dbReference type="Pfam" id="PF08548"/>
    </source>
</evidence>
<protein>
    <submittedName>
        <fullName evidence="6">M10 family metallopeptidase C-terminal domain-containing protein</fullName>
    </submittedName>
</protein>
<dbReference type="InterPro" id="IPR013858">
    <property type="entry name" value="Peptidase_M10B_C"/>
</dbReference>
<feature type="domain" description="Peptidase M10 serralysin C-terminal" evidence="5">
    <location>
        <begin position="33"/>
        <end position="138"/>
    </location>
</feature>
<dbReference type="SUPFAM" id="SSF51120">
    <property type="entry name" value="beta-Roll"/>
    <property type="match status" value="1"/>
</dbReference>
<dbReference type="InterPro" id="IPR001343">
    <property type="entry name" value="Hemolysn_Ca-bd"/>
</dbReference>
<dbReference type="Pfam" id="PF00353">
    <property type="entry name" value="HemolysinCabind"/>
    <property type="match status" value="1"/>
</dbReference>
<evidence type="ECO:0000256" key="2">
    <source>
        <dbReference type="ARBA" id="ARBA00004613"/>
    </source>
</evidence>
<reference evidence="6" key="1">
    <citation type="submission" date="2024-05" db="EMBL/GenBank/DDBJ databases">
        <authorList>
            <person name="Kim S."/>
            <person name="Heo J."/>
            <person name="Choi H."/>
            <person name="Choi Y."/>
            <person name="Kwon S.-W."/>
            <person name="Kim Y."/>
        </authorList>
    </citation>
    <scope>NUCLEOTIDE SEQUENCE</scope>
    <source>
        <strain evidence="6">KACC 23698</strain>
    </source>
</reference>
<dbReference type="PANTHER" id="PTHR38340">
    <property type="entry name" value="S-LAYER PROTEIN"/>
    <property type="match status" value="1"/>
</dbReference>
<evidence type="ECO:0000256" key="4">
    <source>
        <dbReference type="ARBA" id="ARBA00022737"/>
    </source>
</evidence>